<evidence type="ECO:0000313" key="5">
    <source>
        <dbReference type="EMBL" id="TEB12595.1"/>
    </source>
</evidence>
<protein>
    <submittedName>
        <fullName evidence="5">Long-chain-fatty-acid--CoA ligase</fullName>
        <ecNumber evidence="5">6.2.1.3</ecNumber>
    </submittedName>
</protein>
<reference evidence="5 6" key="1">
    <citation type="journal article" date="2018" name="Environ. Microbiol.">
        <title>Novel energy conservation strategies and behaviour of Pelotomaculum schinkii driving syntrophic propionate catabolism.</title>
        <authorList>
            <person name="Hidalgo-Ahumada C.A.P."/>
            <person name="Nobu M.K."/>
            <person name="Narihiro T."/>
            <person name="Tamaki H."/>
            <person name="Liu W.T."/>
            <person name="Kamagata Y."/>
            <person name="Stams A.J.M."/>
            <person name="Imachi H."/>
            <person name="Sousa D.Z."/>
        </authorList>
    </citation>
    <scope>NUCLEOTIDE SEQUENCE [LARGE SCALE GENOMIC DNA]</scope>
    <source>
        <strain evidence="5 6">MGP</strain>
    </source>
</reference>
<accession>A0A4Y7RUE0</accession>
<dbReference type="OrthoDB" id="9778383at2"/>
<evidence type="ECO:0000259" key="3">
    <source>
        <dbReference type="Pfam" id="PF00501"/>
    </source>
</evidence>
<dbReference type="Pfam" id="PF13193">
    <property type="entry name" value="AMP-binding_C"/>
    <property type="match status" value="1"/>
</dbReference>
<evidence type="ECO:0000256" key="2">
    <source>
        <dbReference type="ARBA" id="ARBA00022598"/>
    </source>
</evidence>
<dbReference type="InterPro" id="IPR045851">
    <property type="entry name" value="AMP-bd_C_sf"/>
</dbReference>
<feature type="domain" description="AMP-binding enzyme C-terminal" evidence="4">
    <location>
        <begin position="438"/>
        <end position="513"/>
    </location>
</feature>
<dbReference type="PANTHER" id="PTHR43767">
    <property type="entry name" value="LONG-CHAIN-FATTY-ACID--COA LIGASE"/>
    <property type="match status" value="1"/>
</dbReference>
<organism evidence="5 6">
    <name type="scientific">Pelotomaculum propionicicum</name>
    <dbReference type="NCBI Taxonomy" id="258475"/>
    <lineage>
        <taxon>Bacteria</taxon>
        <taxon>Bacillati</taxon>
        <taxon>Bacillota</taxon>
        <taxon>Clostridia</taxon>
        <taxon>Eubacteriales</taxon>
        <taxon>Desulfotomaculaceae</taxon>
        <taxon>Pelotomaculum</taxon>
    </lineage>
</organism>
<dbReference type="Proteomes" id="UP000297597">
    <property type="component" value="Unassembled WGS sequence"/>
</dbReference>
<evidence type="ECO:0000259" key="4">
    <source>
        <dbReference type="Pfam" id="PF13193"/>
    </source>
</evidence>
<evidence type="ECO:0000256" key="1">
    <source>
        <dbReference type="ARBA" id="ARBA00006432"/>
    </source>
</evidence>
<keyword evidence="2 5" id="KW-0436">Ligase</keyword>
<dbReference type="Gene3D" id="3.30.300.30">
    <property type="match status" value="1"/>
</dbReference>
<evidence type="ECO:0000313" key="6">
    <source>
        <dbReference type="Proteomes" id="UP000297597"/>
    </source>
</evidence>
<dbReference type="RefSeq" id="WP_134212800.1">
    <property type="nucleotide sequence ID" value="NZ_QFFZ01000006.1"/>
</dbReference>
<dbReference type="EC" id="6.2.1.3" evidence="5"/>
<dbReference type="FunFam" id="3.30.300.30:FF:000008">
    <property type="entry name" value="2,3-dihydroxybenzoate-AMP ligase"/>
    <property type="match status" value="1"/>
</dbReference>
<dbReference type="InterPro" id="IPR050237">
    <property type="entry name" value="ATP-dep_AMP-bd_enzyme"/>
</dbReference>
<dbReference type="InterPro" id="IPR000873">
    <property type="entry name" value="AMP-dep_synth/lig_dom"/>
</dbReference>
<sequence length="527" mass="59403">MDEKLQANLIQRVALGDILRRAALRLPDKEAMIEHRGGNRISLTYREMNSKANQFARALQKLGLRKGDRVATICLNSHEYVLCIYGLAKGGFVFVPVNPGLNPLDILYILENSGANALIIDDVFLPALSQYIDRLHGITHIITLPVTGKNNEIPFIDFNWLLSGQTDDEILDVIIEDRDTLQIMYTSGTTAKPKGVVASHLAVYLSSLYNCVDLNIRSDTVLLALLPMCHCAQHTAVNSIIHVAAAMVIMRSFTPDAFLETASREKINWTMALPMVYRTILEHPDLDKYDLSSLKTCLYVMAPIDRNTFEKAQKKFGNGFMLATGQTEAYPATNFFLPQWQSSKEGNYWGISTHGYETAIMDDNGDLQPQKVVGEIVWRGPAVMKEYYRDEHATQKSRRYGWHHSGDLGYFDEDGLLVFVDRKKDMIKTGGENVPSIKVEEVIMCHPKVEAAAVVGLTHRRWIEAVTAFVVLRKGADLSEEEIITWCKKKLGIFEIPKKVVFVDDLPRTTTGKVQKNILRSSYKDIY</sequence>
<gene>
    <name evidence="5" type="primary">lcfB_3</name>
    <name evidence="5" type="ORF">Pmgp_00926</name>
</gene>
<dbReference type="SUPFAM" id="SSF56801">
    <property type="entry name" value="Acetyl-CoA synthetase-like"/>
    <property type="match status" value="1"/>
</dbReference>
<dbReference type="Pfam" id="PF00501">
    <property type="entry name" value="AMP-binding"/>
    <property type="match status" value="1"/>
</dbReference>
<keyword evidence="6" id="KW-1185">Reference proteome</keyword>
<dbReference type="EMBL" id="QFFZ01000006">
    <property type="protein sequence ID" value="TEB12595.1"/>
    <property type="molecule type" value="Genomic_DNA"/>
</dbReference>
<feature type="domain" description="AMP-dependent synthetase/ligase" evidence="3">
    <location>
        <begin position="20"/>
        <end position="388"/>
    </location>
</feature>
<comment type="similarity">
    <text evidence="1">Belongs to the ATP-dependent AMP-binding enzyme family.</text>
</comment>
<name>A0A4Y7RUE0_9FIRM</name>
<dbReference type="Gene3D" id="3.40.50.12780">
    <property type="entry name" value="N-terminal domain of ligase-like"/>
    <property type="match status" value="1"/>
</dbReference>
<dbReference type="AlphaFoldDB" id="A0A4Y7RUE0"/>
<dbReference type="InterPro" id="IPR025110">
    <property type="entry name" value="AMP-bd_C"/>
</dbReference>
<proteinExistence type="inferred from homology"/>
<dbReference type="GO" id="GO:0004467">
    <property type="term" value="F:long-chain fatty acid-CoA ligase activity"/>
    <property type="evidence" value="ECO:0007669"/>
    <property type="project" value="UniProtKB-EC"/>
</dbReference>
<dbReference type="PANTHER" id="PTHR43767:SF1">
    <property type="entry name" value="NONRIBOSOMAL PEPTIDE SYNTHASE PES1 (EUROFUNG)-RELATED"/>
    <property type="match status" value="1"/>
</dbReference>
<dbReference type="InterPro" id="IPR042099">
    <property type="entry name" value="ANL_N_sf"/>
</dbReference>
<comment type="caution">
    <text evidence="5">The sequence shown here is derived from an EMBL/GenBank/DDBJ whole genome shotgun (WGS) entry which is preliminary data.</text>
</comment>